<dbReference type="SUPFAM" id="SSF46689">
    <property type="entry name" value="Homeodomain-like"/>
    <property type="match status" value="1"/>
</dbReference>
<dbReference type="GO" id="GO:0009893">
    <property type="term" value="P:positive regulation of metabolic process"/>
    <property type="evidence" value="ECO:0007669"/>
    <property type="project" value="UniProtKB-ARBA"/>
</dbReference>
<organism evidence="7 8">
    <name type="scientific">Pseudomonas tructae</name>
    <dbReference type="NCBI Taxonomy" id="2518644"/>
    <lineage>
        <taxon>Bacteria</taxon>
        <taxon>Pseudomonadati</taxon>
        <taxon>Pseudomonadota</taxon>
        <taxon>Gammaproteobacteria</taxon>
        <taxon>Pseudomonadales</taxon>
        <taxon>Pseudomonadaceae</taxon>
        <taxon>Pseudomonas</taxon>
    </lineage>
</organism>
<dbReference type="GO" id="GO:0043565">
    <property type="term" value="F:sequence-specific DNA binding"/>
    <property type="evidence" value="ECO:0007669"/>
    <property type="project" value="InterPro"/>
</dbReference>
<dbReference type="InterPro" id="IPR018062">
    <property type="entry name" value="HTH_AraC-typ_CS"/>
</dbReference>
<dbReference type="KEGG" id="ptk:EXN22_19280"/>
<dbReference type="GO" id="GO:0005737">
    <property type="term" value="C:cytoplasm"/>
    <property type="evidence" value="ECO:0007669"/>
    <property type="project" value="UniProtKB-SubCell"/>
</dbReference>
<evidence type="ECO:0000256" key="4">
    <source>
        <dbReference type="ARBA" id="ARBA00023163"/>
    </source>
</evidence>
<evidence type="ECO:0000256" key="2">
    <source>
        <dbReference type="ARBA" id="ARBA00023015"/>
    </source>
</evidence>
<comment type="function">
    <text evidence="5">Regulatory protein of the TOL plasmid xyl operons. XylS activates the xylXYZLTEGFJQKIH operon required for the degradation of toluene, m-xylene and p-xylene.</text>
</comment>
<accession>A0A411MQT9</accession>
<sequence length="202" mass="22105">MPAGWQGLLVVNGGWQWEGEPTDFCAIGCQALVKLQVFIDEGEGVPGLTGTPGVPACLPLGTAVARCAQALERWYVQQAFHASADYECFARALRSGEEYWLVRYLLEQGRGQDSLQALAQRYGVSVSHFRRLCRQALGGATKPALRSWRVARALLEIIDEGRSLTEVAQNQGYCSSSHFSRDVRELLGVPPSRLGDIVGALR</sequence>
<dbReference type="InterPro" id="IPR050204">
    <property type="entry name" value="AraC_XylS_family_regulators"/>
</dbReference>
<dbReference type="PANTHER" id="PTHR46796">
    <property type="entry name" value="HTH-TYPE TRANSCRIPTIONAL ACTIVATOR RHAS-RELATED"/>
    <property type="match status" value="1"/>
</dbReference>
<dbReference type="PROSITE" id="PS00041">
    <property type="entry name" value="HTH_ARAC_FAMILY_1"/>
    <property type="match status" value="1"/>
</dbReference>
<dbReference type="GO" id="GO:0003700">
    <property type="term" value="F:DNA-binding transcription factor activity"/>
    <property type="evidence" value="ECO:0007669"/>
    <property type="project" value="InterPro"/>
</dbReference>
<gene>
    <name evidence="7" type="ORF">EXN22_19280</name>
</gene>
<proteinExistence type="predicted"/>
<keyword evidence="3" id="KW-0238">DNA-binding</keyword>
<evidence type="ECO:0000256" key="5">
    <source>
        <dbReference type="ARBA" id="ARBA00037345"/>
    </source>
</evidence>
<evidence type="ECO:0000313" key="8">
    <source>
        <dbReference type="Proteomes" id="UP000291130"/>
    </source>
</evidence>
<reference evidence="7 8" key="1">
    <citation type="submission" date="2019-02" db="EMBL/GenBank/DDBJ databases">
        <title>Complete genome sequence of Pseudomonas sp. SNU WT1 isolated from rainbow trout.</title>
        <authorList>
            <person name="Oh W.T."/>
            <person name="Park S.C."/>
        </authorList>
    </citation>
    <scope>NUCLEOTIDE SEQUENCE [LARGE SCALE GENOMIC DNA]</scope>
    <source>
        <strain evidence="7 8">SNU WT1</strain>
    </source>
</reference>
<keyword evidence="4" id="KW-0804">Transcription</keyword>
<dbReference type="SMART" id="SM00342">
    <property type="entry name" value="HTH_ARAC"/>
    <property type="match status" value="1"/>
</dbReference>
<dbReference type="Gene3D" id="1.10.10.60">
    <property type="entry name" value="Homeodomain-like"/>
    <property type="match status" value="1"/>
</dbReference>
<dbReference type="AlphaFoldDB" id="A0A411MQT9"/>
<comment type="subcellular location">
    <subcellularLocation>
        <location evidence="1">Cytoplasm</location>
    </subcellularLocation>
</comment>
<dbReference type="Proteomes" id="UP000291130">
    <property type="component" value="Chromosome"/>
</dbReference>
<evidence type="ECO:0000259" key="6">
    <source>
        <dbReference type="PROSITE" id="PS01124"/>
    </source>
</evidence>
<evidence type="ECO:0000313" key="7">
    <source>
        <dbReference type="EMBL" id="QBF29131.1"/>
    </source>
</evidence>
<dbReference type="Pfam" id="PF12833">
    <property type="entry name" value="HTH_18"/>
    <property type="match status" value="1"/>
</dbReference>
<name>A0A411MQT9_9PSED</name>
<dbReference type="OrthoDB" id="7027806at2"/>
<dbReference type="InterPro" id="IPR009057">
    <property type="entry name" value="Homeodomain-like_sf"/>
</dbReference>
<evidence type="ECO:0000256" key="3">
    <source>
        <dbReference type="ARBA" id="ARBA00023125"/>
    </source>
</evidence>
<protein>
    <submittedName>
        <fullName evidence="7">Helix-turn-helix domain-containing protein</fullName>
    </submittedName>
</protein>
<dbReference type="InterPro" id="IPR018060">
    <property type="entry name" value="HTH_AraC"/>
</dbReference>
<keyword evidence="2" id="KW-0805">Transcription regulation</keyword>
<dbReference type="PROSITE" id="PS01124">
    <property type="entry name" value="HTH_ARAC_FAMILY_2"/>
    <property type="match status" value="1"/>
</dbReference>
<evidence type="ECO:0000256" key="1">
    <source>
        <dbReference type="ARBA" id="ARBA00004496"/>
    </source>
</evidence>
<dbReference type="EMBL" id="CP035952">
    <property type="protein sequence ID" value="QBF29131.1"/>
    <property type="molecule type" value="Genomic_DNA"/>
</dbReference>
<feature type="domain" description="HTH araC/xylS-type" evidence="6">
    <location>
        <begin position="99"/>
        <end position="197"/>
    </location>
</feature>
<keyword evidence="8" id="KW-1185">Reference proteome</keyword>